<protein>
    <submittedName>
        <fullName evidence="2">TraX family protein</fullName>
    </submittedName>
</protein>
<proteinExistence type="predicted"/>
<dbReference type="EMBL" id="JBBMEJ010000004">
    <property type="protein sequence ID" value="MEQ2370279.1"/>
    <property type="molecule type" value="Genomic_DNA"/>
</dbReference>
<feature type="transmembrane region" description="Helical" evidence="1">
    <location>
        <begin position="12"/>
        <end position="33"/>
    </location>
</feature>
<accession>A0ABV1BCB3</accession>
<comment type="caution">
    <text evidence="2">The sequence shown here is derived from an EMBL/GenBank/DDBJ whole genome shotgun (WGS) entry which is preliminary data.</text>
</comment>
<feature type="transmembrane region" description="Helical" evidence="1">
    <location>
        <begin position="220"/>
        <end position="240"/>
    </location>
</feature>
<feature type="transmembrane region" description="Helical" evidence="1">
    <location>
        <begin position="85"/>
        <end position="108"/>
    </location>
</feature>
<evidence type="ECO:0000313" key="2">
    <source>
        <dbReference type="EMBL" id="MEQ2370279.1"/>
    </source>
</evidence>
<keyword evidence="3" id="KW-1185">Reference proteome</keyword>
<organism evidence="2 3">
    <name type="scientific">Blautia aquisgranensis</name>
    <dbReference type="NCBI Taxonomy" id="3133153"/>
    <lineage>
        <taxon>Bacteria</taxon>
        <taxon>Bacillati</taxon>
        <taxon>Bacillota</taxon>
        <taxon>Clostridia</taxon>
        <taxon>Lachnospirales</taxon>
        <taxon>Lachnospiraceae</taxon>
        <taxon>Blautia</taxon>
    </lineage>
</organism>
<dbReference type="RefSeq" id="WP_349056208.1">
    <property type="nucleotide sequence ID" value="NZ_JBBMEJ010000004.1"/>
</dbReference>
<feature type="transmembrane region" description="Helical" evidence="1">
    <location>
        <begin position="120"/>
        <end position="145"/>
    </location>
</feature>
<dbReference type="InterPro" id="IPR008875">
    <property type="entry name" value="TraX"/>
</dbReference>
<dbReference type="Pfam" id="PF05857">
    <property type="entry name" value="TraX"/>
    <property type="match status" value="1"/>
</dbReference>
<feature type="transmembrane region" description="Helical" evidence="1">
    <location>
        <begin position="157"/>
        <end position="173"/>
    </location>
</feature>
<dbReference type="Proteomes" id="UP001473063">
    <property type="component" value="Unassembled WGS sequence"/>
</dbReference>
<evidence type="ECO:0000256" key="1">
    <source>
        <dbReference type="SAM" id="Phobius"/>
    </source>
</evidence>
<name>A0ABV1BCB3_9FIRM</name>
<keyword evidence="1" id="KW-0472">Membrane</keyword>
<keyword evidence="1" id="KW-0812">Transmembrane</keyword>
<gene>
    <name evidence="2" type="ORF">WMO28_04830</name>
</gene>
<feature type="transmembrane region" description="Helical" evidence="1">
    <location>
        <begin position="45"/>
        <end position="64"/>
    </location>
</feature>
<evidence type="ECO:0000313" key="3">
    <source>
        <dbReference type="Proteomes" id="UP001473063"/>
    </source>
</evidence>
<keyword evidence="1" id="KW-1133">Transmembrane helix</keyword>
<sequence length="241" mass="27875">MQTKEKKGLTRDIIKYLAIFTMLLNHIANIFLPENTILCEVLVDIGYFTAITMCYFLVEGFYYTHSRKKYGERLLIFAGISQVPYMMAFGFNQLNMIFTLFMCFMILVIQENMKASPWRIPLLIGILLVSIYSDWAILAPVFTIWFQDGWCNRKKTIRAYGIGALLFILFNYSSYAQTMDPAKAFLHAVLSATGIIVSGILILNFYNGKKSEKASGFSKWFFYIFYPLHLFILGVIRLVIR</sequence>
<feature type="transmembrane region" description="Helical" evidence="1">
    <location>
        <begin position="185"/>
        <end position="208"/>
    </location>
</feature>
<reference evidence="2 3" key="1">
    <citation type="submission" date="2024-03" db="EMBL/GenBank/DDBJ databases">
        <title>Human intestinal bacterial collection.</title>
        <authorList>
            <person name="Pauvert C."/>
            <person name="Hitch T.C.A."/>
            <person name="Clavel T."/>
        </authorList>
    </citation>
    <scope>NUCLEOTIDE SEQUENCE [LARGE SCALE GENOMIC DNA]</scope>
    <source>
        <strain evidence="2 3">CLA-JM-H16</strain>
    </source>
</reference>